<keyword evidence="2" id="KW-0132">Cell division</keyword>
<protein>
    <recommendedName>
        <fullName evidence="1 2">Segregation and condensation protein A</fullName>
    </recommendedName>
</protein>
<dbReference type="Gene3D" id="6.10.250.2410">
    <property type="match status" value="1"/>
</dbReference>
<gene>
    <name evidence="2" type="primary">scpA</name>
    <name evidence="3" type="ORF">ENS15_01140</name>
</gene>
<comment type="caution">
    <text evidence="3">The sequence shown here is derived from an EMBL/GenBank/DDBJ whole genome shotgun (WGS) entry which is preliminary data.</text>
</comment>
<dbReference type="GO" id="GO:0005737">
    <property type="term" value="C:cytoplasm"/>
    <property type="evidence" value="ECO:0007669"/>
    <property type="project" value="UniProtKB-SubCell"/>
</dbReference>
<dbReference type="AlphaFoldDB" id="A0A7C3J5G3"/>
<evidence type="ECO:0000256" key="2">
    <source>
        <dbReference type="HAMAP-Rule" id="MF_01805"/>
    </source>
</evidence>
<comment type="similarity">
    <text evidence="2">Belongs to the ScpA family.</text>
</comment>
<proteinExistence type="inferred from homology"/>
<comment type="subcellular location">
    <subcellularLocation>
        <location evidence="2">Cytoplasm</location>
    </subcellularLocation>
    <text evidence="2">Associated with two foci at the outer edges of the nucleoid region in young cells, and at four foci within both cell halves in older cells.</text>
</comment>
<dbReference type="GO" id="GO:0007059">
    <property type="term" value="P:chromosome segregation"/>
    <property type="evidence" value="ECO:0007669"/>
    <property type="project" value="UniProtKB-UniRule"/>
</dbReference>
<keyword evidence="2" id="KW-0131">Cell cycle</keyword>
<accession>A0A7C3J5G3</accession>
<dbReference type="PANTHER" id="PTHR33969">
    <property type="entry name" value="SEGREGATION AND CONDENSATION PROTEIN A"/>
    <property type="match status" value="1"/>
</dbReference>
<evidence type="ECO:0000313" key="3">
    <source>
        <dbReference type="EMBL" id="HFK23250.1"/>
    </source>
</evidence>
<dbReference type="HAMAP" id="MF_01805">
    <property type="entry name" value="ScpA"/>
    <property type="match status" value="1"/>
</dbReference>
<dbReference type="Pfam" id="PF02616">
    <property type="entry name" value="SMC_ScpA"/>
    <property type="match status" value="1"/>
</dbReference>
<organism evidence="3">
    <name type="scientific">candidate division WOR-3 bacterium</name>
    <dbReference type="NCBI Taxonomy" id="2052148"/>
    <lineage>
        <taxon>Bacteria</taxon>
        <taxon>Bacteria division WOR-3</taxon>
    </lineage>
</organism>
<dbReference type="GO" id="GO:0006260">
    <property type="term" value="P:DNA replication"/>
    <property type="evidence" value="ECO:0007669"/>
    <property type="project" value="UniProtKB-UniRule"/>
</dbReference>
<keyword evidence="2" id="KW-0159">Chromosome partition</keyword>
<reference evidence="3" key="1">
    <citation type="journal article" date="2020" name="mSystems">
        <title>Genome- and Community-Level Interaction Insights into Carbon Utilization and Element Cycling Functions of Hydrothermarchaeota in Hydrothermal Sediment.</title>
        <authorList>
            <person name="Zhou Z."/>
            <person name="Liu Y."/>
            <person name="Xu W."/>
            <person name="Pan J."/>
            <person name="Luo Z.H."/>
            <person name="Li M."/>
        </authorList>
    </citation>
    <scope>NUCLEOTIDE SEQUENCE [LARGE SCALE GENOMIC DNA]</scope>
    <source>
        <strain evidence="3">SpSt-464</strain>
    </source>
</reference>
<dbReference type="PANTHER" id="PTHR33969:SF2">
    <property type="entry name" value="SEGREGATION AND CONDENSATION PROTEIN A"/>
    <property type="match status" value="1"/>
</dbReference>
<sequence length="234" mass="27622">MVNDILNVRLDKFEGPLDLLLYLIKKNEINIYDIPIQKITLQYLEILDRMKELNIDIASDYIIMAATLIKIKSDMLIPANPVDGEDVEDPRKPLVERLLEYQKFKKITEILRNIEHESSKLFSRSIIFESKTEEEESPYSLVDLMDVFIPLLKKGESLKLYRDPKVKKTIVDKTKEIVQYLEEHKEFNFFEYIKNFDNLFEVILTFIAILDLSLKGFLHLEQNSQFDDIKICLK</sequence>
<evidence type="ECO:0000256" key="1">
    <source>
        <dbReference type="ARBA" id="ARBA00044777"/>
    </source>
</evidence>
<dbReference type="InterPro" id="IPR003768">
    <property type="entry name" value="ScpA"/>
</dbReference>
<name>A0A7C3J5G3_UNCW3</name>
<dbReference type="GO" id="GO:0051301">
    <property type="term" value="P:cell division"/>
    <property type="evidence" value="ECO:0007669"/>
    <property type="project" value="UniProtKB-KW"/>
</dbReference>
<comment type="function">
    <text evidence="2">Participates in chromosomal partition during cell division. May act via the formation of a condensin-like complex containing Smc and ScpB that pull DNA away from mid-cell into both cell halves.</text>
</comment>
<dbReference type="EMBL" id="DSTT01000001">
    <property type="protein sequence ID" value="HFK23250.1"/>
    <property type="molecule type" value="Genomic_DNA"/>
</dbReference>
<comment type="subunit">
    <text evidence="2">Component of a cohesin-like complex composed of ScpA, ScpB and the Smc homodimer, in which ScpA and ScpB bind to the head domain of Smc. The presence of the three proteins is required for the association of the complex with DNA.</text>
</comment>
<keyword evidence="2" id="KW-0963">Cytoplasm</keyword>